<proteinExistence type="predicted"/>
<dbReference type="Proteomes" id="UP001497744">
    <property type="component" value="Unassembled WGS sequence"/>
</dbReference>
<dbReference type="EMBL" id="BPLF01000006">
    <property type="protein sequence ID" value="GIX66159.1"/>
    <property type="molecule type" value="Genomic_DNA"/>
</dbReference>
<evidence type="ECO:0000313" key="2">
    <source>
        <dbReference type="EMBL" id="GIX66159.1"/>
    </source>
</evidence>
<keyword evidence="1" id="KW-0472">Membrane</keyword>
<accession>A0AAV4M1D9</accession>
<dbReference type="RefSeq" id="XP_067718228.1">
    <property type="nucleotide sequence ID" value="XM_067862127.1"/>
</dbReference>
<keyword evidence="3" id="KW-1185">Reference proteome</keyword>
<dbReference type="AlphaFoldDB" id="A0AAV4M1D9"/>
<keyword evidence="1" id="KW-1133">Transmembrane helix</keyword>
<gene>
    <name evidence="2" type="ORF">BcabD6B2_55950</name>
</gene>
<organism evidence="2 3">
    <name type="scientific">Babesia caballi</name>
    <dbReference type="NCBI Taxonomy" id="5871"/>
    <lineage>
        <taxon>Eukaryota</taxon>
        <taxon>Sar</taxon>
        <taxon>Alveolata</taxon>
        <taxon>Apicomplexa</taxon>
        <taxon>Aconoidasida</taxon>
        <taxon>Piroplasmida</taxon>
        <taxon>Babesiidae</taxon>
        <taxon>Babesia</taxon>
    </lineage>
</organism>
<feature type="transmembrane region" description="Helical" evidence="1">
    <location>
        <begin position="12"/>
        <end position="32"/>
    </location>
</feature>
<name>A0AAV4M1D9_BABCB</name>
<evidence type="ECO:0000256" key="1">
    <source>
        <dbReference type="SAM" id="Phobius"/>
    </source>
</evidence>
<keyword evidence="1" id="KW-0812">Transmembrane</keyword>
<evidence type="ECO:0000313" key="3">
    <source>
        <dbReference type="Proteomes" id="UP001497744"/>
    </source>
</evidence>
<reference evidence="2 3" key="1">
    <citation type="submission" date="2021-06" db="EMBL/GenBank/DDBJ databases">
        <title>Genome sequence of Babesia caballi.</title>
        <authorList>
            <person name="Yamagishi J."/>
            <person name="Kidaka T."/>
            <person name="Ochi A."/>
        </authorList>
    </citation>
    <scope>NUCLEOTIDE SEQUENCE [LARGE SCALE GENOMIC DNA]</scope>
    <source>
        <strain evidence="2">USDA-D6B2</strain>
    </source>
</reference>
<sequence>MKVRYRRCGRLKALNVGVLVLILVGVAELHIFDALIPNLGHRHLELGVELVEDALGKRPDEGHVDHFGGDRGLHGLRHPLLEDGQQVLDDGDDTTLDQLLSLVLGTLLKEDGVLALVLLDHLLDVSDDDVDELVSTVGQVLPDNLAELCMFMMGYV</sequence>
<dbReference type="GeneID" id="94197640"/>
<comment type="caution">
    <text evidence="2">The sequence shown here is derived from an EMBL/GenBank/DDBJ whole genome shotgun (WGS) entry which is preliminary data.</text>
</comment>
<protein>
    <submittedName>
        <fullName evidence="2">MBL fold metallo-hydrolase</fullName>
    </submittedName>
</protein>